<evidence type="ECO:0000313" key="7">
    <source>
        <dbReference type="Proteomes" id="UP000193922"/>
    </source>
</evidence>
<proteinExistence type="inferred from homology"/>
<evidence type="ECO:0000256" key="2">
    <source>
        <dbReference type="ARBA" id="ARBA00022857"/>
    </source>
</evidence>
<evidence type="ECO:0000256" key="4">
    <source>
        <dbReference type="ARBA" id="ARBA00037096"/>
    </source>
</evidence>
<dbReference type="InterPro" id="IPR002347">
    <property type="entry name" value="SDR_fam"/>
</dbReference>
<keyword evidence="2" id="KW-0521">NADP</keyword>
<reference evidence="6 7" key="1">
    <citation type="submission" date="2016-07" db="EMBL/GenBank/DDBJ databases">
        <title>Pervasive Adenine N6-methylation of Active Genes in Fungi.</title>
        <authorList>
            <consortium name="DOE Joint Genome Institute"/>
            <person name="Mondo S.J."/>
            <person name="Dannebaum R.O."/>
            <person name="Kuo R.C."/>
            <person name="Labutti K."/>
            <person name="Haridas S."/>
            <person name="Kuo A."/>
            <person name="Salamov A."/>
            <person name="Ahrendt S.R."/>
            <person name="Lipzen A."/>
            <person name="Sullivan W."/>
            <person name="Andreopoulos W.B."/>
            <person name="Clum A."/>
            <person name="Lindquist E."/>
            <person name="Daum C."/>
            <person name="Ramamoorthy G.K."/>
            <person name="Gryganskyi A."/>
            <person name="Culley D."/>
            <person name="Magnuson J.K."/>
            <person name="James T.Y."/>
            <person name="O'Malley M.A."/>
            <person name="Stajich J.E."/>
            <person name="Spatafora J.W."/>
            <person name="Visel A."/>
            <person name="Grigoriev I.V."/>
        </authorList>
    </citation>
    <scope>NUCLEOTIDE SEQUENCE [LARGE SCALE GENOMIC DNA]</scope>
    <source>
        <strain evidence="6 7">ATCC 12442</strain>
    </source>
</reference>
<evidence type="ECO:0000256" key="1">
    <source>
        <dbReference type="ARBA" id="ARBA00006484"/>
    </source>
</evidence>
<dbReference type="Pfam" id="PF00106">
    <property type="entry name" value="adh_short"/>
    <property type="match status" value="1"/>
</dbReference>
<dbReference type="InterPro" id="IPR020904">
    <property type="entry name" value="Sc_DH/Rdtase_CS"/>
</dbReference>
<protein>
    <submittedName>
        <fullName evidence="6">NAD(P)-binding protein</fullName>
    </submittedName>
</protein>
<evidence type="ECO:0000313" key="6">
    <source>
        <dbReference type="EMBL" id="ORX67283.1"/>
    </source>
</evidence>
<dbReference type="OrthoDB" id="153074at2759"/>
<dbReference type="GO" id="GO:0016491">
    <property type="term" value="F:oxidoreductase activity"/>
    <property type="evidence" value="ECO:0007669"/>
    <property type="project" value="UniProtKB-KW"/>
</dbReference>
<accession>A0A1Y1W171</accession>
<dbReference type="AlphaFoldDB" id="A0A1Y1W171"/>
<dbReference type="InterPro" id="IPR036291">
    <property type="entry name" value="NAD(P)-bd_dom_sf"/>
</dbReference>
<comment type="function">
    <text evidence="4">Putative oxidoreductase.</text>
</comment>
<keyword evidence="7" id="KW-1185">Reference proteome</keyword>
<dbReference type="PANTHER" id="PTHR44196">
    <property type="entry name" value="DEHYDROGENASE/REDUCTASE SDR FAMILY MEMBER 7B"/>
    <property type="match status" value="1"/>
</dbReference>
<dbReference type="PRINTS" id="PR00080">
    <property type="entry name" value="SDRFAMILY"/>
</dbReference>
<dbReference type="STRING" id="61395.A0A1Y1W171"/>
<comment type="similarity">
    <text evidence="1 5">Belongs to the short-chain dehydrogenases/reductases (SDR) family.</text>
</comment>
<evidence type="ECO:0000256" key="5">
    <source>
        <dbReference type="RuleBase" id="RU000363"/>
    </source>
</evidence>
<evidence type="ECO:0000256" key="3">
    <source>
        <dbReference type="ARBA" id="ARBA00023002"/>
    </source>
</evidence>
<dbReference type="PANTHER" id="PTHR44196:SF1">
    <property type="entry name" value="DEHYDROGENASE_REDUCTASE SDR FAMILY MEMBER 7B"/>
    <property type="match status" value="1"/>
</dbReference>
<dbReference type="EMBL" id="MCFD01000013">
    <property type="protein sequence ID" value="ORX67283.1"/>
    <property type="molecule type" value="Genomic_DNA"/>
</dbReference>
<dbReference type="Gene3D" id="3.40.50.720">
    <property type="entry name" value="NAD(P)-binding Rossmann-like Domain"/>
    <property type="match status" value="1"/>
</dbReference>
<organism evidence="6 7">
    <name type="scientific">Linderina pennispora</name>
    <dbReference type="NCBI Taxonomy" id="61395"/>
    <lineage>
        <taxon>Eukaryota</taxon>
        <taxon>Fungi</taxon>
        <taxon>Fungi incertae sedis</taxon>
        <taxon>Zoopagomycota</taxon>
        <taxon>Kickxellomycotina</taxon>
        <taxon>Kickxellomycetes</taxon>
        <taxon>Kickxellales</taxon>
        <taxon>Kickxellaceae</taxon>
        <taxon>Linderina</taxon>
    </lineage>
</organism>
<gene>
    <name evidence="6" type="ORF">DL89DRAFT_279022</name>
</gene>
<dbReference type="GO" id="GO:0016020">
    <property type="term" value="C:membrane"/>
    <property type="evidence" value="ECO:0007669"/>
    <property type="project" value="TreeGrafter"/>
</dbReference>
<dbReference type="PROSITE" id="PS00061">
    <property type="entry name" value="ADH_SHORT"/>
    <property type="match status" value="1"/>
</dbReference>
<name>A0A1Y1W171_9FUNG</name>
<keyword evidence="3" id="KW-0560">Oxidoreductase</keyword>
<sequence>MSLNNIVIVTGASRGIGRQIALYLLSKDVSVVGLALNGDALLALEEEAPKLSDTAKFIPVIGDVTDEAVQQQAVAAAVKTGTLVALVNNAAVVEPYGKVATTDLGGWSKILAINVVAPVGMIQKSLPHLRQTEGRVINLTSIASKVPFLNMSSYGASKAALNHVNELLGLEEPRITAVVIDPGIADTDMLDLVIDGAERSGEEGTAALNHINGNKIGAELPGRVIGNLALYADHSLSGKFVAYGDPELDTYAQ</sequence>
<dbReference type="RefSeq" id="XP_040741205.1">
    <property type="nucleotide sequence ID" value="XM_040889542.1"/>
</dbReference>
<dbReference type="PRINTS" id="PR00081">
    <property type="entry name" value="GDHRDH"/>
</dbReference>
<dbReference type="SUPFAM" id="SSF51735">
    <property type="entry name" value="NAD(P)-binding Rossmann-fold domains"/>
    <property type="match status" value="1"/>
</dbReference>
<comment type="caution">
    <text evidence="6">The sequence shown here is derived from an EMBL/GenBank/DDBJ whole genome shotgun (WGS) entry which is preliminary data.</text>
</comment>
<dbReference type="GeneID" id="63806190"/>
<dbReference type="Proteomes" id="UP000193922">
    <property type="component" value="Unassembled WGS sequence"/>
</dbReference>